<organism evidence="3 4">
    <name type="scientific">Flavobacterium procerum</name>
    <dbReference type="NCBI Taxonomy" id="1455569"/>
    <lineage>
        <taxon>Bacteria</taxon>
        <taxon>Pseudomonadati</taxon>
        <taxon>Bacteroidota</taxon>
        <taxon>Flavobacteriia</taxon>
        <taxon>Flavobacteriales</taxon>
        <taxon>Flavobacteriaceae</taxon>
        <taxon>Flavobacterium</taxon>
    </lineage>
</organism>
<reference evidence="3 4" key="1">
    <citation type="submission" date="2024-09" db="EMBL/GenBank/DDBJ databases">
        <authorList>
            <person name="Sun Q."/>
            <person name="Mori K."/>
        </authorList>
    </citation>
    <scope>NUCLEOTIDE SEQUENCE [LARGE SCALE GENOMIC DNA]</scope>
    <source>
        <strain evidence="3 4">CGMCC 1.12926</strain>
    </source>
</reference>
<comment type="caution">
    <text evidence="3">The sequence shown here is derived from an EMBL/GenBank/DDBJ whole genome shotgun (WGS) entry which is preliminary data.</text>
</comment>
<evidence type="ECO:0000256" key="1">
    <source>
        <dbReference type="SAM" id="SignalP"/>
    </source>
</evidence>
<keyword evidence="4" id="KW-1185">Reference proteome</keyword>
<evidence type="ECO:0000313" key="4">
    <source>
        <dbReference type="Proteomes" id="UP001589734"/>
    </source>
</evidence>
<dbReference type="RefSeq" id="WP_379685747.1">
    <property type="nucleotide sequence ID" value="NZ_JBHLYW010000007.1"/>
</dbReference>
<feature type="chain" id="PRO_5046751483" evidence="1">
    <location>
        <begin position="19"/>
        <end position="466"/>
    </location>
</feature>
<feature type="domain" description="DUF5723" evidence="2">
    <location>
        <begin position="38"/>
        <end position="435"/>
    </location>
</feature>
<gene>
    <name evidence="3" type="ORF">ACFFLS_06630</name>
</gene>
<feature type="signal peptide" evidence="1">
    <location>
        <begin position="1"/>
        <end position="18"/>
    </location>
</feature>
<accession>A0ABV6BQ00</accession>
<dbReference type="EMBL" id="JBHLYW010000007">
    <property type="protein sequence ID" value="MFC0076706.1"/>
    <property type="molecule type" value="Genomic_DNA"/>
</dbReference>
<evidence type="ECO:0000313" key="3">
    <source>
        <dbReference type="EMBL" id="MFC0076706.1"/>
    </source>
</evidence>
<dbReference type="Pfam" id="PF18990">
    <property type="entry name" value="DUF5723"/>
    <property type="match status" value="1"/>
</dbReference>
<dbReference type="InterPro" id="IPR043781">
    <property type="entry name" value="DUF5723"/>
</dbReference>
<evidence type="ECO:0000259" key="2">
    <source>
        <dbReference type="Pfam" id="PF18990"/>
    </source>
</evidence>
<protein>
    <submittedName>
        <fullName evidence="3">DUF5723 family protein</fullName>
    </submittedName>
</protein>
<sequence>MRKIFLTLTLVLQFCCFAQNKEVLYNFTSIPQSSLVNPGADVSYKFYFGFPVLSGISANLGSSGFTVYDLFADNGIDFNDKVRNVINKSSRNDKVVTNQQLELFSGGFRIGGKESRSYVSFGLYQEFDFFMYVPKDPALLALNGNRDYIGKYFNLGDLILKAEVLSVFHIGYHKKVNDKFVYGGRAKIYSSGANATSTKNSGYIYTGQDASSPNIYNQIISSNLELKTSGIASFTKDEYEGNIAKDIANNTFFNGSLGLGLDLGLTYYFKENLQFTASIIDLGFIRQTKDIETLTYKGTYQYQGANPDFTNQNDPENVFDEFDAAIPRDTLYNKYTTWRPTKLYSSIQYSFGESRSNEDCDCLKRTKTRYKNAVGLQLFAMNAPKVPLTAVTVFYQRSIFEKLDIKATYTLDTFSNKNIGLGLSGTLGKVNVYALINNVLEYKDASKANSIAFQFGINFVFQDNDD</sequence>
<dbReference type="Proteomes" id="UP001589734">
    <property type="component" value="Unassembled WGS sequence"/>
</dbReference>
<name>A0ABV6BQ00_9FLAO</name>
<keyword evidence="1" id="KW-0732">Signal</keyword>
<proteinExistence type="predicted"/>